<organism evidence="1 2">
    <name type="scientific">Vogesella margarita</name>
    <dbReference type="NCBI Taxonomy" id="2984199"/>
    <lineage>
        <taxon>Bacteria</taxon>
        <taxon>Pseudomonadati</taxon>
        <taxon>Pseudomonadota</taxon>
        <taxon>Betaproteobacteria</taxon>
        <taxon>Neisseriales</taxon>
        <taxon>Chromobacteriaceae</taxon>
        <taxon>Vogesella</taxon>
    </lineage>
</organism>
<keyword evidence="2" id="KW-1185">Reference proteome</keyword>
<name>A0ABT5INL5_9NEIS</name>
<gene>
    <name evidence="1" type="ORF">PQU96_08470</name>
</gene>
<sequence length="59" mass="6365">MDAVDTVLECSVCLDSLPPDSGECEVTDYVAHYCGLACYVRWHQHEVPGESPPLVALSG</sequence>
<accession>A0ABT5INL5</accession>
<dbReference type="InterPro" id="IPR021767">
    <property type="entry name" value="TnpM"/>
</dbReference>
<evidence type="ECO:0000313" key="2">
    <source>
        <dbReference type="Proteomes" id="UP001222030"/>
    </source>
</evidence>
<evidence type="ECO:0000313" key="1">
    <source>
        <dbReference type="EMBL" id="MDC7714164.1"/>
    </source>
</evidence>
<protein>
    <submittedName>
        <fullName evidence="1">DUF3330 domain-containing protein</fullName>
    </submittedName>
</protein>
<dbReference type="RefSeq" id="WP_272771869.1">
    <property type="nucleotide sequence ID" value="NZ_JAQQLE010000006.1"/>
</dbReference>
<reference evidence="1 2" key="1">
    <citation type="submission" date="2023-01" db="EMBL/GenBank/DDBJ databases">
        <title>Novel species of the genus Vogesella isolated from rivers.</title>
        <authorList>
            <person name="Lu H."/>
        </authorList>
    </citation>
    <scope>NUCLEOTIDE SEQUENCE [LARGE SCALE GENOMIC DNA]</scope>
    <source>
        <strain evidence="1 2">LYT5W</strain>
    </source>
</reference>
<dbReference type="EMBL" id="JAQQLE010000006">
    <property type="protein sequence ID" value="MDC7714164.1"/>
    <property type="molecule type" value="Genomic_DNA"/>
</dbReference>
<dbReference type="Proteomes" id="UP001222030">
    <property type="component" value="Unassembled WGS sequence"/>
</dbReference>
<proteinExistence type="predicted"/>
<dbReference type="Pfam" id="PF11809">
    <property type="entry name" value="DUF3330"/>
    <property type="match status" value="1"/>
</dbReference>
<comment type="caution">
    <text evidence="1">The sequence shown here is derived from an EMBL/GenBank/DDBJ whole genome shotgun (WGS) entry which is preliminary data.</text>
</comment>